<keyword evidence="3" id="KW-1185">Reference proteome</keyword>
<evidence type="ECO:0000256" key="1">
    <source>
        <dbReference type="SAM" id="SignalP"/>
    </source>
</evidence>
<dbReference type="Proteomes" id="UP001597299">
    <property type="component" value="Unassembled WGS sequence"/>
</dbReference>
<proteinExistence type="predicted"/>
<dbReference type="RefSeq" id="WP_213355288.1">
    <property type="nucleotide sequence ID" value="NZ_JAHBGB010000043.1"/>
</dbReference>
<sequence length="317" mass="32998">MLKSGLIVVATMALSISAAVAGVGEQRPAASGTATWAANEVHALYDPAKQHVLVDVNDQFSIKSRADGDTRRVQLAVLDGARAKIGTCADASKLQDGERRTTWLDVQYGKPDAAGNTAFTIRRTLDFNKHERVYRFTAGDGARAALEPGVTVSLNNGVLVYEQTSGPIGTSGNTKAMRMSYKLTDGFGDVTAGVELDRQAWAISTTRPNAAATPVYSVNNSAVLPHVAGTEGTVRDHAVIANPVRGPGIGAAADPTLLKASGAVSKSVQGLQVQDEAAQLLCISISCSFDFQCTSMGAGCICHDLDGPGPLIGVCQV</sequence>
<protein>
    <submittedName>
        <fullName evidence="2">Uncharacterized protein</fullName>
    </submittedName>
</protein>
<accession>A0ABW4Z617</accession>
<name>A0ABW4Z617_9HYPH</name>
<evidence type="ECO:0000313" key="2">
    <source>
        <dbReference type="EMBL" id="MFD2143841.1"/>
    </source>
</evidence>
<reference evidence="3" key="1">
    <citation type="journal article" date="2019" name="Int. J. Syst. Evol. Microbiol.">
        <title>The Global Catalogue of Microorganisms (GCM) 10K type strain sequencing project: providing services to taxonomists for standard genome sequencing and annotation.</title>
        <authorList>
            <consortium name="The Broad Institute Genomics Platform"/>
            <consortium name="The Broad Institute Genome Sequencing Center for Infectious Disease"/>
            <person name="Wu L."/>
            <person name="Ma J."/>
        </authorList>
    </citation>
    <scope>NUCLEOTIDE SEQUENCE [LARGE SCALE GENOMIC DNA]</scope>
    <source>
        <strain evidence="3">CCM 7435</strain>
    </source>
</reference>
<evidence type="ECO:0000313" key="3">
    <source>
        <dbReference type="Proteomes" id="UP001597299"/>
    </source>
</evidence>
<organism evidence="2 3">
    <name type="scientific">Ancylobacter oerskovii</name>
    <dbReference type="NCBI Taxonomy" id="459519"/>
    <lineage>
        <taxon>Bacteria</taxon>
        <taxon>Pseudomonadati</taxon>
        <taxon>Pseudomonadota</taxon>
        <taxon>Alphaproteobacteria</taxon>
        <taxon>Hyphomicrobiales</taxon>
        <taxon>Xanthobacteraceae</taxon>
        <taxon>Ancylobacter</taxon>
    </lineage>
</organism>
<feature type="signal peptide" evidence="1">
    <location>
        <begin position="1"/>
        <end position="21"/>
    </location>
</feature>
<dbReference type="EMBL" id="JBHUHD010000005">
    <property type="protein sequence ID" value="MFD2143841.1"/>
    <property type="molecule type" value="Genomic_DNA"/>
</dbReference>
<feature type="chain" id="PRO_5045615652" evidence="1">
    <location>
        <begin position="22"/>
        <end position="317"/>
    </location>
</feature>
<gene>
    <name evidence="2" type="ORF">ACFSNC_26190</name>
</gene>
<keyword evidence="1" id="KW-0732">Signal</keyword>
<comment type="caution">
    <text evidence="2">The sequence shown here is derived from an EMBL/GenBank/DDBJ whole genome shotgun (WGS) entry which is preliminary data.</text>
</comment>